<dbReference type="PROSITE" id="PS51903">
    <property type="entry name" value="CLP_R"/>
    <property type="match status" value="1"/>
</dbReference>
<dbReference type="InterPro" id="IPR044217">
    <property type="entry name" value="CLPT1/2"/>
</dbReference>
<dbReference type="InterPro" id="IPR004176">
    <property type="entry name" value="Clp_R_N"/>
</dbReference>
<dbReference type="OrthoDB" id="3628183at2"/>
<organism evidence="3 4">
    <name type="scientific">Microlunatus elymi</name>
    <dbReference type="NCBI Taxonomy" id="2596828"/>
    <lineage>
        <taxon>Bacteria</taxon>
        <taxon>Bacillati</taxon>
        <taxon>Actinomycetota</taxon>
        <taxon>Actinomycetes</taxon>
        <taxon>Propionibacteriales</taxon>
        <taxon>Propionibacteriaceae</taxon>
        <taxon>Microlunatus</taxon>
    </lineage>
</organism>
<keyword evidence="3" id="KW-0645">Protease</keyword>
<evidence type="ECO:0000313" key="4">
    <source>
        <dbReference type="Proteomes" id="UP000319263"/>
    </source>
</evidence>
<feature type="domain" description="Clp R" evidence="2">
    <location>
        <begin position="16"/>
        <end position="192"/>
    </location>
</feature>
<gene>
    <name evidence="3" type="ORF">FOE78_13795</name>
</gene>
<sequence length="193" mass="21300">MPAVTRAGFQQEVIMFERFTTAARDAVVQAQSEARELGQDQIGSEHVLLGTLWHADGVVKPVLDAAGLTYRRVRERVESSVGDSYPDADALRRIGIDLDEVRRRVEENFGAGALSRRASRRRGHLPFGAAAKKSLELALREAISLQHNYIGTEHILLGLTRLDHEPAVDVITAMGLAPLQVHDQIHDLLRKAA</sequence>
<dbReference type="EMBL" id="CP041692">
    <property type="protein sequence ID" value="QDP96841.1"/>
    <property type="molecule type" value="Genomic_DNA"/>
</dbReference>
<dbReference type="SUPFAM" id="SSF81923">
    <property type="entry name" value="Double Clp-N motif"/>
    <property type="match status" value="2"/>
</dbReference>
<dbReference type="Proteomes" id="UP000319263">
    <property type="component" value="Chromosome"/>
</dbReference>
<keyword evidence="3" id="KW-0378">Hydrolase</keyword>
<dbReference type="PANTHER" id="PTHR47016:SF5">
    <property type="entry name" value="CLP DOMAIN SUPERFAMILY PROTEIN"/>
    <property type="match status" value="1"/>
</dbReference>
<reference evidence="3 4" key="1">
    <citation type="submission" date="2019-07" db="EMBL/GenBank/DDBJ databases">
        <title>Microlunatus dokdonensis sp. nov. isolated from the rhizospheric soil of the wild plant Elymus tsukushiensis.</title>
        <authorList>
            <person name="Ghim S.-Y."/>
            <person name="Hwang Y.-J."/>
            <person name="Son J.-S."/>
            <person name="Shin J.-H."/>
        </authorList>
    </citation>
    <scope>NUCLEOTIDE SEQUENCE [LARGE SCALE GENOMIC DNA]</scope>
    <source>
        <strain evidence="3 4">KUDC0627</strain>
    </source>
</reference>
<protein>
    <submittedName>
        <fullName evidence="3">Clp protease</fullName>
    </submittedName>
</protein>
<evidence type="ECO:0000259" key="2">
    <source>
        <dbReference type="PROSITE" id="PS51903"/>
    </source>
</evidence>
<dbReference type="Pfam" id="PF02861">
    <property type="entry name" value="Clp_N"/>
    <property type="match status" value="2"/>
</dbReference>
<keyword evidence="4" id="KW-1185">Reference proteome</keyword>
<dbReference type="Gene3D" id="1.10.1780.10">
    <property type="entry name" value="Clp, N-terminal domain"/>
    <property type="match status" value="2"/>
</dbReference>
<evidence type="ECO:0000256" key="1">
    <source>
        <dbReference type="PROSITE-ProRule" id="PRU01251"/>
    </source>
</evidence>
<dbReference type="GO" id="GO:0006508">
    <property type="term" value="P:proteolysis"/>
    <property type="evidence" value="ECO:0007669"/>
    <property type="project" value="UniProtKB-KW"/>
</dbReference>
<accession>A0A516Q0V5</accession>
<dbReference type="InterPro" id="IPR036628">
    <property type="entry name" value="Clp_N_dom_sf"/>
</dbReference>
<dbReference type="AlphaFoldDB" id="A0A516Q0V5"/>
<proteinExistence type="predicted"/>
<evidence type="ECO:0000313" key="3">
    <source>
        <dbReference type="EMBL" id="QDP96841.1"/>
    </source>
</evidence>
<dbReference type="PANTHER" id="PTHR47016">
    <property type="entry name" value="ATP-DEPENDENT CLP PROTEASE ATP-BINDING SUBUNIT CLPT1, CHLOROPLASTIC"/>
    <property type="match status" value="1"/>
</dbReference>
<dbReference type="GO" id="GO:0008233">
    <property type="term" value="F:peptidase activity"/>
    <property type="evidence" value="ECO:0007669"/>
    <property type="project" value="UniProtKB-KW"/>
</dbReference>
<dbReference type="KEGG" id="mik:FOE78_13795"/>
<keyword evidence="1" id="KW-0677">Repeat</keyword>
<name>A0A516Q0V5_9ACTN</name>